<dbReference type="PANTHER" id="PTHR43022:SF1">
    <property type="entry name" value="PROTEIN SMF"/>
    <property type="match status" value="1"/>
</dbReference>
<name>G8QVD4_SPHPG</name>
<dbReference type="InterPro" id="IPR057666">
    <property type="entry name" value="DrpA_SLOG"/>
</dbReference>
<evidence type="ECO:0000259" key="2">
    <source>
        <dbReference type="Pfam" id="PF02481"/>
    </source>
</evidence>
<protein>
    <submittedName>
        <fullName evidence="3">Putative Rossmann fold nucleotide-binding protein involved in DNA uptake</fullName>
    </submittedName>
</protein>
<dbReference type="PROSITE" id="PS51257">
    <property type="entry name" value="PROKAR_LIPOPROTEIN"/>
    <property type="match status" value="1"/>
</dbReference>
<reference evidence="3 4" key="1">
    <citation type="submission" date="2011-11" db="EMBL/GenBank/DDBJ databases">
        <title>Complete sequence of Spirochaeta sp. grapes.</title>
        <authorList>
            <consortium name="US DOE Joint Genome Institute"/>
            <person name="Lucas S."/>
            <person name="Han J."/>
            <person name="Lapidus A."/>
            <person name="Cheng J.-F."/>
            <person name="Goodwin L."/>
            <person name="Pitluck S."/>
            <person name="Peters L."/>
            <person name="Ovchinnikova G."/>
            <person name="Munk A.C."/>
            <person name="Detter J.C."/>
            <person name="Han C."/>
            <person name="Tapia R."/>
            <person name="Land M."/>
            <person name="Hauser L."/>
            <person name="Kyrpides N."/>
            <person name="Ivanova N."/>
            <person name="Pagani I."/>
            <person name="Ritalahtilisa K."/>
            <person name="Loeffler F."/>
            <person name="Woyke T."/>
        </authorList>
    </citation>
    <scope>NUCLEOTIDE SEQUENCE [LARGE SCALE GENOMIC DNA]</scope>
    <source>
        <strain evidence="4">ATCC BAA-1885 / DSM 22778 / Grapes</strain>
    </source>
</reference>
<dbReference type="AlphaFoldDB" id="G8QVD4"/>
<dbReference type="GO" id="GO:0009294">
    <property type="term" value="P:DNA-mediated transformation"/>
    <property type="evidence" value="ECO:0007669"/>
    <property type="project" value="InterPro"/>
</dbReference>
<dbReference type="PANTHER" id="PTHR43022">
    <property type="entry name" value="PROTEIN SMF"/>
    <property type="match status" value="1"/>
</dbReference>
<dbReference type="HOGENOM" id="CLU_029601_3_1_12"/>
<organism evidence="3 4">
    <name type="scientific">Sphaerochaeta pleomorpha (strain ATCC BAA-1885 / DSM 22778 / Grapes)</name>
    <dbReference type="NCBI Taxonomy" id="158190"/>
    <lineage>
        <taxon>Bacteria</taxon>
        <taxon>Pseudomonadati</taxon>
        <taxon>Spirochaetota</taxon>
        <taxon>Spirochaetia</taxon>
        <taxon>Spirochaetales</taxon>
        <taxon>Sphaerochaetaceae</taxon>
        <taxon>Sphaerochaeta</taxon>
    </lineage>
</organism>
<proteinExistence type="inferred from homology"/>
<evidence type="ECO:0000313" key="3">
    <source>
        <dbReference type="EMBL" id="AEV30449.1"/>
    </source>
</evidence>
<dbReference type="SUPFAM" id="SSF102405">
    <property type="entry name" value="MCP/YpsA-like"/>
    <property type="match status" value="1"/>
</dbReference>
<dbReference type="KEGG" id="sgp:SpiGrapes_2691"/>
<dbReference type="OrthoDB" id="9785707at2"/>
<evidence type="ECO:0000256" key="1">
    <source>
        <dbReference type="ARBA" id="ARBA00006525"/>
    </source>
</evidence>
<dbReference type="Proteomes" id="UP000005632">
    <property type="component" value="Chromosome"/>
</dbReference>
<feature type="domain" description="Smf/DprA SLOG" evidence="2">
    <location>
        <begin position="79"/>
        <end position="261"/>
    </location>
</feature>
<dbReference type="Pfam" id="PF02481">
    <property type="entry name" value="DNA_processg_A"/>
    <property type="match status" value="1"/>
</dbReference>
<gene>
    <name evidence="3" type="ordered locus">SpiGrapes_2691</name>
</gene>
<dbReference type="Gene3D" id="3.40.50.450">
    <property type="match status" value="1"/>
</dbReference>
<evidence type="ECO:0000313" key="4">
    <source>
        <dbReference type="Proteomes" id="UP000005632"/>
    </source>
</evidence>
<dbReference type="STRING" id="158190.SpiGrapes_2691"/>
<comment type="similarity">
    <text evidence="1">Belongs to the DprA/Smf family.</text>
</comment>
<dbReference type="eggNOG" id="COG0758">
    <property type="taxonomic scope" value="Bacteria"/>
</dbReference>
<sequence length="318" mass="34930">MDKTRHQALNFQSMVVACKNSEAKAIEAFGKAVLLFDTSDSLILHISEYARLLEVGEHALSDAYYTLRPVFEAMAETVQVITWEDPLWPVQTKGFAYCPRFLYVRGDISLLGKPAISIIGTRSPSLEGLASAAVTANAIGSKGYVVVSGLAKGIDGVAHKTALSSGFPTMAVIGTPLESCYPLEHQALQQEIAEKGVVVSRFAPSEITQKWHFLLRNRLMSALSLASVVVEDKDGGGAVRQASFALEQKKYLFVYQSSLDNRSVLWPRQFADQPRVFVVKKSQDIPRLLAKALDQNAGLREKTGNKEEKPLQLDLFSL</sequence>
<dbReference type="EMBL" id="CP003155">
    <property type="protein sequence ID" value="AEV30449.1"/>
    <property type="molecule type" value="Genomic_DNA"/>
</dbReference>
<dbReference type="RefSeq" id="WP_014271289.1">
    <property type="nucleotide sequence ID" value="NC_016633.1"/>
</dbReference>
<dbReference type="InterPro" id="IPR003488">
    <property type="entry name" value="DprA"/>
</dbReference>
<keyword evidence="4" id="KW-1185">Reference proteome</keyword>
<accession>G8QVD4</accession>